<dbReference type="PANTHER" id="PTHR11439">
    <property type="entry name" value="GAG-POL-RELATED RETROTRANSPOSON"/>
    <property type="match status" value="1"/>
</dbReference>
<accession>A0A5N6M717</accession>
<reference evidence="1 2" key="1">
    <citation type="submission" date="2019-05" db="EMBL/GenBank/DDBJ databases">
        <title>Mikania micrantha, genome provides insights into the molecular mechanism of rapid growth.</title>
        <authorList>
            <person name="Liu B."/>
        </authorList>
    </citation>
    <scope>NUCLEOTIDE SEQUENCE [LARGE SCALE GENOMIC DNA]</scope>
    <source>
        <strain evidence="1">NLD-2019</strain>
        <tissue evidence="1">Leaf</tissue>
    </source>
</reference>
<dbReference type="PANTHER" id="PTHR11439:SF515">
    <property type="entry name" value="GAG-POL POLYPROTEIN"/>
    <property type="match status" value="1"/>
</dbReference>
<dbReference type="Proteomes" id="UP000326396">
    <property type="component" value="Linkage Group LG7"/>
</dbReference>
<dbReference type="CDD" id="cd09272">
    <property type="entry name" value="RNase_HI_RT_Ty1"/>
    <property type="match status" value="1"/>
</dbReference>
<keyword evidence="2" id="KW-1185">Reference proteome</keyword>
<sequence>MVGMEDCNPTKIPMEPGLKMIKDDGTKKVDATEYRKIIGCLRYLTQTRPDLLYAVGYASRYMQDPSVTHQQAVKHILRYIKGTTNMGIHYSNKGTNALMGYSDSSFSTDQEDGKGTTGVVFYFNNKPITWLSQKQPTVALSSCEAEFMAANSAACQAVWLRGLLAEVTGMAEEKVLIQVDNKSAIALIKNPVFHGRSKHISTKFHYIRECVEAEMIKVEHVCGEEQRADVLTKALPKARFEEMRRLLGIEEIKGIKT</sequence>
<dbReference type="EMBL" id="SZYD01000017">
    <property type="protein sequence ID" value="KAD3069346.1"/>
    <property type="molecule type" value="Genomic_DNA"/>
</dbReference>
<comment type="caution">
    <text evidence="1">The sequence shown here is derived from an EMBL/GenBank/DDBJ whole genome shotgun (WGS) entry which is preliminary data.</text>
</comment>
<dbReference type="OrthoDB" id="413760at2759"/>
<evidence type="ECO:0000313" key="1">
    <source>
        <dbReference type="EMBL" id="KAD3069346.1"/>
    </source>
</evidence>
<dbReference type="SUPFAM" id="SSF56672">
    <property type="entry name" value="DNA/RNA polymerases"/>
    <property type="match status" value="1"/>
</dbReference>
<evidence type="ECO:0000313" key="2">
    <source>
        <dbReference type="Proteomes" id="UP000326396"/>
    </source>
</evidence>
<dbReference type="AlphaFoldDB" id="A0A5N6M717"/>
<gene>
    <name evidence="1" type="ORF">E3N88_37226</name>
</gene>
<organism evidence="1 2">
    <name type="scientific">Mikania micrantha</name>
    <name type="common">bitter vine</name>
    <dbReference type="NCBI Taxonomy" id="192012"/>
    <lineage>
        <taxon>Eukaryota</taxon>
        <taxon>Viridiplantae</taxon>
        <taxon>Streptophyta</taxon>
        <taxon>Embryophyta</taxon>
        <taxon>Tracheophyta</taxon>
        <taxon>Spermatophyta</taxon>
        <taxon>Magnoliopsida</taxon>
        <taxon>eudicotyledons</taxon>
        <taxon>Gunneridae</taxon>
        <taxon>Pentapetalae</taxon>
        <taxon>asterids</taxon>
        <taxon>campanulids</taxon>
        <taxon>Asterales</taxon>
        <taxon>Asteraceae</taxon>
        <taxon>Asteroideae</taxon>
        <taxon>Heliantheae alliance</taxon>
        <taxon>Eupatorieae</taxon>
        <taxon>Mikania</taxon>
    </lineage>
</organism>
<evidence type="ECO:0008006" key="3">
    <source>
        <dbReference type="Google" id="ProtNLM"/>
    </source>
</evidence>
<name>A0A5N6M717_9ASTR</name>
<protein>
    <recommendedName>
        <fullName evidence="3">Reverse transcriptase Ty1/copia-type domain-containing protein</fullName>
    </recommendedName>
</protein>
<proteinExistence type="predicted"/>
<dbReference type="InterPro" id="IPR043502">
    <property type="entry name" value="DNA/RNA_pol_sf"/>
</dbReference>